<dbReference type="EMBL" id="CAJJDM010000052">
    <property type="protein sequence ID" value="CAD8074237.1"/>
    <property type="molecule type" value="Genomic_DNA"/>
</dbReference>
<sequence length="110" mass="13240">MNESLMVAQLKQRFSQPNQLQRGYDELLTYIKSNDLSFELMLMKMKFEEKLKKNEQALKTCNFLLFIQPNSQELHIRKLNILKQLQYFKEISDELLIIKQLFPQVNLMQI</sequence>
<keyword evidence="2" id="KW-1185">Reference proteome</keyword>
<dbReference type="Proteomes" id="UP000688137">
    <property type="component" value="Unassembled WGS sequence"/>
</dbReference>
<evidence type="ECO:0000313" key="1">
    <source>
        <dbReference type="EMBL" id="CAD8074237.1"/>
    </source>
</evidence>
<comment type="caution">
    <text evidence="1">The sequence shown here is derived from an EMBL/GenBank/DDBJ whole genome shotgun (WGS) entry which is preliminary data.</text>
</comment>
<protein>
    <submittedName>
        <fullName evidence="1">Uncharacterized protein</fullName>
    </submittedName>
</protein>
<proteinExistence type="predicted"/>
<gene>
    <name evidence="1" type="ORF">PPRIM_AZ9-3.1.T0520147</name>
</gene>
<name>A0A8S1M2V6_PARPR</name>
<evidence type="ECO:0000313" key="2">
    <source>
        <dbReference type="Proteomes" id="UP000688137"/>
    </source>
</evidence>
<organism evidence="1 2">
    <name type="scientific">Paramecium primaurelia</name>
    <dbReference type="NCBI Taxonomy" id="5886"/>
    <lineage>
        <taxon>Eukaryota</taxon>
        <taxon>Sar</taxon>
        <taxon>Alveolata</taxon>
        <taxon>Ciliophora</taxon>
        <taxon>Intramacronucleata</taxon>
        <taxon>Oligohymenophorea</taxon>
        <taxon>Peniculida</taxon>
        <taxon>Parameciidae</taxon>
        <taxon>Paramecium</taxon>
    </lineage>
</organism>
<accession>A0A8S1M2V6</accession>
<dbReference type="OMA" id="ELMLMKM"/>
<dbReference type="AlphaFoldDB" id="A0A8S1M2V6"/>
<reference evidence="1" key="1">
    <citation type="submission" date="2021-01" db="EMBL/GenBank/DDBJ databases">
        <authorList>
            <consortium name="Genoscope - CEA"/>
            <person name="William W."/>
        </authorList>
    </citation>
    <scope>NUCLEOTIDE SEQUENCE</scope>
</reference>